<dbReference type="InterPro" id="IPR028002">
    <property type="entry name" value="Myb_DNA-bind_5"/>
</dbReference>
<evidence type="ECO:0000313" key="9">
    <source>
        <dbReference type="Proteomes" id="UP001153737"/>
    </source>
</evidence>
<comment type="subunit">
    <text evidence="1">Self-associates forming complexes of several hundred monomers.</text>
</comment>
<reference evidence="8" key="2">
    <citation type="submission" date="2022-10" db="EMBL/GenBank/DDBJ databases">
        <authorList>
            <consortium name="ENA_rothamsted_submissions"/>
            <consortium name="culmorum"/>
            <person name="King R."/>
        </authorList>
    </citation>
    <scope>NUCLEOTIDE SEQUENCE</scope>
</reference>
<feature type="domain" description="Myb/SANT-like DNA-binding" evidence="7">
    <location>
        <begin position="36"/>
        <end position="111"/>
    </location>
</feature>
<comment type="function">
    <text evidence="5">Involved in transvection phenomena (= synapsis-dependent gene expression), where the synaptic pairing of chromosomes carrying genes with which zeste interacts influences the expression of these genes. Zeste binds to DNA and stimulates transcription from a nearby promoter.</text>
</comment>
<dbReference type="PANTHER" id="PTHR23098">
    <property type="entry name" value="AGAP001331-PA-RELATED"/>
    <property type="match status" value="1"/>
</dbReference>
<evidence type="ECO:0000256" key="1">
    <source>
        <dbReference type="ARBA" id="ARBA00011764"/>
    </source>
</evidence>
<evidence type="ECO:0000256" key="4">
    <source>
        <dbReference type="ARBA" id="ARBA00023163"/>
    </source>
</evidence>
<name>A0A9N9SBZ3_PHACE</name>
<keyword evidence="9" id="KW-1185">Reference proteome</keyword>
<dbReference type="Proteomes" id="UP001153737">
    <property type="component" value="Chromosome 10"/>
</dbReference>
<organism evidence="8 9">
    <name type="scientific">Phaedon cochleariae</name>
    <name type="common">Mustard beetle</name>
    <dbReference type="NCBI Taxonomy" id="80249"/>
    <lineage>
        <taxon>Eukaryota</taxon>
        <taxon>Metazoa</taxon>
        <taxon>Ecdysozoa</taxon>
        <taxon>Arthropoda</taxon>
        <taxon>Hexapoda</taxon>
        <taxon>Insecta</taxon>
        <taxon>Pterygota</taxon>
        <taxon>Neoptera</taxon>
        <taxon>Endopterygota</taxon>
        <taxon>Coleoptera</taxon>
        <taxon>Polyphaga</taxon>
        <taxon>Cucujiformia</taxon>
        <taxon>Chrysomeloidea</taxon>
        <taxon>Chrysomelidae</taxon>
        <taxon>Chrysomelinae</taxon>
        <taxon>Chrysomelini</taxon>
        <taxon>Phaedon</taxon>
    </lineage>
</organism>
<keyword evidence="3" id="KW-0805">Transcription regulation</keyword>
<dbReference type="GO" id="GO:0005634">
    <property type="term" value="C:nucleus"/>
    <property type="evidence" value="ECO:0007669"/>
    <property type="project" value="TreeGrafter"/>
</dbReference>
<accession>A0A9N9SBZ3</accession>
<feature type="region of interest" description="Disordered" evidence="6">
    <location>
        <begin position="184"/>
        <end position="225"/>
    </location>
</feature>
<evidence type="ECO:0000256" key="6">
    <source>
        <dbReference type="SAM" id="MobiDB-lite"/>
    </source>
</evidence>
<evidence type="ECO:0000259" key="7">
    <source>
        <dbReference type="Pfam" id="PF13873"/>
    </source>
</evidence>
<dbReference type="OrthoDB" id="7543230at2759"/>
<evidence type="ECO:0000313" key="8">
    <source>
        <dbReference type="EMBL" id="CAG9814033.1"/>
    </source>
</evidence>
<proteinExistence type="predicted"/>
<gene>
    <name evidence="8" type="ORF">PHAECO_LOCUS1548</name>
</gene>
<evidence type="ECO:0000256" key="5">
    <source>
        <dbReference type="ARBA" id="ARBA00025466"/>
    </source>
</evidence>
<keyword evidence="4" id="KW-0804">Transcription</keyword>
<reference evidence="8" key="1">
    <citation type="submission" date="2022-01" db="EMBL/GenBank/DDBJ databases">
        <authorList>
            <person name="King R."/>
        </authorList>
    </citation>
    <scope>NUCLEOTIDE SEQUENCE</scope>
</reference>
<dbReference type="AlphaFoldDB" id="A0A9N9SBZ3"/>
<dbReference type="PANTHER" id="PTHR23098:SF16">
    <property type="entry name" value="REGULATORY PROTEIN ZESTE"/>
    <property type="match status" value="1"/>
</dbReference>
<evidence type="ECO:0000256" key="2">
    <source>
        <dbReference type="ARBA" id="ARBA00016807"/>
    </source>
</evidence>
<sequence length="300" mass="34284">MKTQHRLLSTRSLPAEKKIHTPNRKVKHKKSMCREKKSQITESQKNCLIEFLKRNPNLQSGKFSNQFTFKDAQRKWTEIGTILNSMPGATRDWKGWRKTWQDLKSRTKLKVSNKRKHVRGTGGGPPVEEELSKLEEDIVDIVKVVSIKGHKEASESVVNFNFSDDENFLENSDDQQNEVLIIEGPSAENDGQVPGTSREPVTENRKAEPTSIEEPIPKKKKSSTLRHTIDAVNDFKVGMDTKIGIKKKYYSEKIELMKRITIAKERKADASERRANAEERTASAYERIAMALESFSESIL</sequence>
<evidence type="ECO:0000256" key="3">
    <source>
        <dbReference type="ARBA" id="ARBA00023015"/>
    </source>
</evidence>
<protein>
    <recommendedName>
        <fullName evidence="2">Regulatory protein zeste</fullName>
    </recommendedName>
</protein>
<dbReference type="EMBL" id="OU896716">
    <property type="protein sequence ID" value="CAG9814033.1"/>
    <property type="molecule type" value="Genomic_DNA"/>
</dbReference>
<dbReference type="Pfam" id="PF13873">
    <property type="entry name" value="Myb_DNA-bind_5"/>
    <property type="match status" value="1"/>
</dbReference>